<proteinExistence type="predicted"/>
<accession>A0A3E0E7C3</accession>
<organism evidence="1 2">
    <name type="scientific">Flavobacterium aquicola</name>
    <dbReference type="NCBI Taxonomy" id="1682742"/>
    <lineage>
        <taxon>Bacteria</taxon>
        <taxon>Pseudomonadati</taxon>
        <taxon>Bacteroidota</taxon>
        <taxon>Flavobacteriia</taxon>
        <taxon>Flavobacteriales</taxon>
        <taxon>Flavobacteriaceae</taxon>
        <taxon>Flavobacterium</taxon>
    </lineage>
</organism>
<evidence type="ECO:0000313" key="1">
    <source>
        <dbReference type="EMBL" id="REG94164.1"/>
    </source>
</evidence>
<sequence>MSKFKFYIVLLIATIVVSSCNKDDDNDIEVVPPRDYAEQYKTEKVLIETYLKTNYITVVNAPGETRDQDVVIAKLDADHKISIWDQKDYALLNRKVNIHGITYTLYYLVLREGQGEKPCNVDDVFTSYNGKYLTETTTKNVTSITSTQFEEVIYPQSFLNLFGLIRGWKEIFPQFKTGDTSSNDDGTIKYTNFGAGVMFLPSGLAYYNSGKGSIPAYAPLVFSFKLYEIKRSDLEYNVINGNAFSDPDGVPSYQEDFDGDGYVWMNSELQVGATENPDDTDKDGIPDFLDFDDDGDGYATIGEVKKADGTYYAFEDIPDCDGKIPTDVKKKRHLDKDCHKMSQ</sequence>
<dbReference type="SUPFAM" id="SSF54534">
    <property type="entry name" value="FKBP-like"/>
    <property type="match status" value="1"/>
</dbReference>
<dbReference type="RefSeq" id="WP_115814634.1">
    <property type="nucleotide sequence ID" value="NZ_QUNI01000013.1"/>
</dbReference>
<dbReference type="EMBL" id="QUNI01000013">
    <property type="protein sequence ID" value="REG94164.1"/>
    <property type="molecule type" value="Genomic_DNA"/>
</dbReference>
<dbReference type="OrthoDB" id="1424215at2"/>
<gene>
    <name evidence="1" type="ORF">C8P67_113143</name>
</gene>
<dbReference type="GO" id="GO:0003755">
    <property type="term" value="F:peptidyl-prolyl cis-trans isomerase activity"/>
    <property type="evidence" value="ECO:0007669"/>
    <property type="project" value="InterPro"/>
</dbReference>
<dbReference type="InterPro" id="IPR046357">
    <property type="entry name" value="PPIase_dom_sf"/>
</dbReference>
<dbReference type="PROSITE" id="PS51257">
    <property type="entry name" value="PROKAR_LIPOPROTEIN"/>
    <property type="match status" value="1"/>
</dbReference>
<evidence type="ECO:0000313" key="2">
    <source>
        <dbReference type="Proteomes" id="UP000257136"/>
    </source>
</evidence>
<comment type="caution">
    <text evidence="1">The sequence shown here is derived from an EMBL/GenBank/DDBJ whole genome shotgun (WGS) entry which is preliminary data.</text>
</comment>
<dbReference type="Gene3D" id="3.10.50.40">
    <property type="match status" value="1"/>
</dbReference>
<keyword evidence="2" id="KW-1185">Reference proteome</keyword>
<dbReference type="Proteomes" id="UP000257136">
    <property type="component" value="Unassembled WGS sequence"/>
</dbReference>
<protein>
    <submittedName>
        <fullName evidence="1">Uncharacterized protein</fullName>
    </submittedName>
</protein>
<dbReference type="AlphaFoldDB" id="A0A3E0E7C3"/>
<reference evidence="1 2" key="1">
    <citation type="submission" date="2018-08" db="EMBL/GenBank/DDBJ databases">
        <title>Genomic Encyclopedia of Archaeal and Bacterial Type Strains, Phase II (KMG-II): from individual species to whole genera.</title>
        <authorList>
            <person name="Goeker M."/>
        </authorList>
    </citation>
    <scope>NUCLEOTIDE SEQUENCE [LARGE SCALE GENOMIC DNA]</scope>
    <source>
        <strain evidence="1 2">DSM 100880</strain>
    </source>
</reference>
<name>A0A3E0E7C3_9FLAO</name>